<dbReference type="Pfam" id="PF13233">
    <property type="entry name" value="Complex1_LYR_2"/>
    <property type="match status" value="1"/>
</dbReference>
<comment type="function">
    <text evidence="6">Plays an essential role in the assembly of succinate dehydrogenase (SDH), an enzyme complex (also referred to as respiratory complex II) that is a component of both the tricarboxylic acid (TCA) cycle and the mitochondrial electron transport chain, and which couples the oxidation of succinate to fumarate with the reduction of ubiquinone (coenzyme Q) to ubiquinol. Promotes maturation of the iron-sulfur protein subunit of the SDH catalytic dimer, protecting it from the deleterious effects of oxidants. May act together with SDHAF1.</text>
</comment>
<keyword evidence="4 6" id="KW-0496">Mitochondrion</keyword>
<dbReference type="Proteomes" id="UP000694545">
    <property type="component" value="Unplaced"/>
</dbReference>
<evidence type="ECO:0000256" key="2">
    <source>
        <dbReference type="ARBA" id="ARBA00006020"/>
    </source>
</evidence>
<keyword evidence="5 6" id="KW-0143">Chaperone</keyword>
<reference evidence="7" key="1">
    <citation type="submission" date="2025-08" db="UniProtKB">
        <authorList>
            <consortium name="Ensembl"/>
        </authorList>
    </citation>
    <scope>IDENTIFICATION</scope>
</reference>
<keyword evidence="3" id="KW-0809">Transit peptide</keyword>
<dbReference type="CDD" id="cd20270">
    <property type="entry name" value="Complex1_LYR_SDHAF3_LYRM10"/>
    <property type="match status" value="1"/>
</dbReference>
<accession>A0A8D2LV21</accession>
<organism evidence="7 8">
    <name type="scientific">Varanus komodoensis</name>
    <name type="common">Komodo dragon</name>
    <dbReference type="NCBI Taxonomy" id="61221"/>
    <lineage>
        <taxon>Eukaryota</taxon>
        <taxon>Metazoa</taxon>
        <taxon>Chordata</taxon>
        <taxon>Craniata</taxon>
        <taxon>Vertebrata</taxon>
        <taxon>Euteleostomi</taxon>
        <taxon>Lepidosauria</taxon>
        <taxon>Squamata</taxon>
        <taxon>Bifurcata</taxon>
        <taxon>Unidentata</taxon>
        <taxon>Episquamata</taxon>
        <taxon>Toxicofera</taxon>
        <taxon>Anguimorpha</taxon>
        <taxon>Paleoanguimorpha</taxon>
        <taxon>Varanoidea</taxon>
        <taxon>Varanidae</taxon>
        <taxon>Varanus</taxon>
    </lineage>
</organism>
<name>A0A8D2LV21_VARKO</name>
<gene>
    <name evidence="7" type="primary">SDHAF3</name>
</gene>
<evidence type="ECO:0000256" key="1">
    <source>
        <dbReference type="ARBA" id="ARBA00004305"/>
    </source>
</evidence>
<evidence type="ECO:0000313" key="8">
    <source>
        <dbReference type="Proteomes" id="UP000694545"/>
    </source>
</evidence>
<evidence type="ECO:0000256" key="6">
    <source>
        <dbReference type="RuleBase" id="RU368039"/>
    </source>
</evidence>
<evidence type="ECO:0000256" key="5">
    <source>
        <dbReference type="ARBA" id="ARBA00023186"/>
    </source>
</evidence>
<keyword evidence="8" id="KW-1185">Reference proteome</keyword>
<proteinExistence type="inferred from homology"/>
<dbReference type="PANTHER" id="PTHR13137">
    <property type="entry name" value="DC11 ACN9 HOMOLOG"/>
    <property type="match status" value="1"/>
</dbReference>
<comment type="subunit">
    <text evidence="6">Interacts with the iron-sulfur protein subunit within the SDH catalytic dimer.</text>
</comment>
<dbReference type="AlphaFoldDB" id="A0A8D2LV21"/>
<dbReference type="GO" id="GO:0034553">
    <property type="term" value="P:mitochondrial respiratory chain complex II assembly"/>
    <property type="evidence" value="ECO:0007669"/>
    <property type="project" value="UniProtKB-UniRule"/>
</dbReference>
<dbReference type="GO" id="GO:0005759">
    <property type="term" value="C:mitochondrial matrix"/>
    <property type="evidence" value="ECO:0007669"/>
    <property type="project" value="UniProtKB-SubCell"/>
</dbReference>
<dbReference type="InterPro" id="IPR008381">
    <property type="entry name" value="SDHAF3/Sdh7"/>
</dbReference>
<dbReference type="GO" id="GO:0006105">
    <property type="term" value="P:succinate metabolic process"/>
    <property type="evidence" value="ECO:0007669"/>
    <property type="project" value="TreeGrafter"/>
</dbReference>
<reference evidence="7" key="2">
    <citation type="submission" date="2025-09" db="UniProtKB">
        <authorList>
            <consortium name="Ensembl"/>
        </authorList>
    </citation>
    <scope>IDENTIFICATION</scope>
</reference>
<dbReference type="RefSeq" id="XP_044284805.1">
    <property type="nucleotide sequence ID" value="XM_044428870.1"/>
</dbReference>
<dbReference type="GeneID" id="123022813"/>
<sequence length="128" mass="15019">MPGSIKHHVSRVRTLYRKILQLHRALPLELKALGDQYMKDEFRRHKSVGPEEAQRFLQEWENYAVLLHQQTSRNVQSSTGQLHFGSHLSEKELNALADEQVGQLKELMHEATKPKRQFNILEDTEKKH</sequence>
<dbReference type="Ensembl" id="ENSVKKT00000028715.1">
    <property type="protein sequence ID" value="ENSVKKP00000028042.1"/>
    <property type="gene ID" value="ENSVKKG00000018173.1"/>
</dbReference>
<dbReference type="OrthoDB" id="278329at2759"/>
<comment type="subcellular location">
    <subcellularLocation>
        <location evidence="1 6">Mitochondrion matrix</location>
    </subcellularLocation>
</comment>
<dbReference type="PANTHER" id="PTHR13137:SF6">
    <property type="entry name" value="SUCCINATE DEHYDROGENASE ASSEMBLY FACTOR 3, MITOCHONDRIAL"/>
    <property type="match status" value="1"/>
</dbReference>
<dbReference type="OMA" id="WQQTNEN"/>
<dbReference type="CTD" id="57001"/>
<dbReference type="GO" id="GO:0005758">
    <property type="term" value="C:mitochondrial intermembrane space"/>
    <property type="evidence" value="ECO:0007669"/>
    <property type="project" value="TreeGrafter"/>
</dbReference>
<comment type="similarity">
    <text evidence="2 6">Belongs to the complex I LYR family. SDHAF3 subfamily.</text>
</comment>
<protein>
    <recommendedName>
        <fullName evidence="6">Succinate dehydrogenase assembly factor 3</fullName>
        <shortName evidence="6">SDH assembly factor 3</shortName>
        <shortName evidence="6">SDHAF3</shortName>
    </recommendedName>
</protein>
<dbReference type="KEGG" id="vko:123022813"/>
<evidence type="ECO:0000313" key="7">
    <source>
        <dbReference type="Ensembl" id="ENSVKKP00000028042.1"/>
    </source>
</evidence>
<evidence type="ECO:0000256" key="4">
    <source>
        <dbReference type="ARBA" id="ARBA00023128"/>
    </source>
</evidence>
<evidence type="ECO:0000256" key="3">
    <source>
        <dbReference type="ARBA" id="ARBA00022946"/>
    </source>
</evidence>